<reference evidence="3" key="1">
    <citation type="journal article" date="2019" name="Int. J. Syst. Evol. Microbiol.">
        <title>The Global Catalogue of Microorganisms (GCM) 10K type strain sequencing project: providing services to taxonomists for standard genome sequencing and annotation.</title>
        <authorList>
            <consortium name="The Broad Institute Genomics Platform"/>
            <consortium name="The Broad Institute Genome Sequencing Center for Infectious Disease"/>
            <person name="Wu L."/>
            <person name="Ma J."/>
        </authorList>
    </citation>
    <scope>NUCLEOTIDE SEQUENCE [LARGE SCALE GENOMIC DNA]</scope>
    <source>
        <strain evidence="3">CCUG 60742</strain>
    </source>
</reference>
<evidence type="ECO:0000313" key="3">
    <source>
        <dbReference type="Proteomes" id="UP001597073"/>
    </source>
</evidence>
<evidence type="ECO:0000313" key="2">
    <source>
        <dbReference type="EMBL" id="MFD0765251.1"/>
    </source>
</evidence>
<sequence>MVPVRRFDPLSFKVPDSILSVFAIILSILVLVSQTRQRRPGTIHEKVEFEINIRVEEKFLKCSKCCTSLFYDRILTFFYTVFFK</sequence>
<keyword evidence="1" id="KW-0472">Membrane</keyword>
<feature type="transmembrane region" description="Helical" evidence="1">
    <location>
        <begin position="12"/>
        <end position="32"/>
    </location>
</feature>
<organism evidence="2 3">
    <name type="scientific">Mucilaginibacter lutimaris</name>
    <dbReference type="NCBI Taxonomy" id="931629"/>
    <lineage>
        <taxon>Bacteria</taxon>
        <taxon>Pseudomonadati</taxon>
        <taxon>Bacteroidota</taxon>
        <taxon>Sphingobacteriia</taxon>
        <taxon>Sphingobacteriales</taxon>
        <taxon>Sphingobacteriaceae</taxon>
        <taxon>Mucilaginibacter</taxon>
    </lineage>
</organism>
<comment type="caution">
    <text evidence="2">The sequence shown here is derived from an EMBL/GenBank/DDBJ whole genome shotgun (WGS) entry which is preliminary data.</text>
</comment>
<dbReference type="Pfam" id="PF06210">
    <property type="entry name" value="DUF1003"/>
    <property type="match status" value="1"/>
</dbReference>
<keyword evidence="1" id="KW-0812">Transmembrane</keyword>
<evidence type="ECO:0000256" key="1">
    <source>
        <dbReference type="SAM" id="Phobius"/>
    </source>
</evidence>
<keyword evidence="3" id="KW-1185">Reference proteome</keyword>
<gene>
    <name evidence="2" type="ORF">ACFQZI_10345</name>
</gene>
<dbReference type="RefSeq" id="WP_377142158.1">
    <property type="nucleotide sequence ID" value="NZ_JBHTIA010000006.1"/>
</dbReference>
<proteinExistence type="predicted"/>
<name>A0ABW2ZGG1_9SPHI</name>
<dbReference type="Proteomes" id="UP001597073">
    <property type="component" value="Unassembled WGS sequence"/>
</dbReference>
<dbReference type="InterPro" id="IPR010406">
    <property type="entry name" value="DUF1003"/>
</dbReference>
<accession>A0ABW2ZGG1</accession>
<keyword evidence="1" id="KW-1133">Transmembrane helix</keyword>
<protein>
    <submittedName>
        <fullName evidence="2">DUF1003 domain-containing protein</fullName>
    </submittedName>
</protein>
<dbReference type="EMBL" id="JBHTIA010000006">
    <property type="protein sequence ID" value="MFD0765251.1"/>
    <property type="molecule type" value="Genomic_DNA"/>
</dbReference>